<feature type="DNA-binding region" description="OmpR/PhoB-type" evidence="2">
    <location>
        <begin position="8"/>
        <end position="104"/>
    </location>
</feature>
<dbReference type="SUPFAM" id="SSF46894">
    <property type="entry name" value="C-terminal effector domain of the bipartite response regulators"/>
    <property type="match status" value="1"/>
</dbReference>
<evidence type="ECO:0000256" key="2">
    <source>
        <dbReference type="PROSITE-ProRule" id="PRU01091"/>
    </source>
</evidence>
<dbReference type="Gene3D" id="1.25.40.10">
    <property type="entry name" value="Tetratricopeptide repeat domain"/>
    <property type="match status" value="1"/>
</dbReference>
<gene>
    <name evidence="4" type="ORF">LZ496_02425</name>
</gene>
<accession>A0ABT0RRK2</accession>
<proteinExistence type="predicted"/>
<dbReference type="CDD" id="cd00383">
    <property type="entry name" value="trans_reg_C"/>
    <property type="match status" value="1"/>
</dbReference>
<dbReference type="EMBL" id="JAMGBA010000001">
    <property type="protein sequence ID" value="MCL6697640.1"/>
    <property type="molecule type" value="Genomic_DNA"/>
</dbReference>
<organism evidence="4 5">
    <name type="scientific">Sphingomonas caseinilyticus</name>
    <dbReference type="NCBI Taxonomy" id="2908205"/>
    <lineage>
        <taxon>Bacteria</taxon>
        <taxon>Pseudomonadati</taxon>
        <taxon>Pseudomonadota</taxon>
        <taxon>Alphaproteobacteria</taxon>
        <taxon>Sphingomonadales</taxon>
        <taxon>Sphingomonadaceae</taxon>
        <taxon>Sphingomonas</taxon>
    </lineage>
</organism>
<evidence type="ECO:0000313" key="5">
    <source>
        <dbReference type="Proteomes" id="UP001203410"/>
    </source>
</evidence>
<dbReference type="InterPro" id="IPR016032">
    <property type="entry name" value="Sig_transdc_resp-reg_C-effctor"/>
</dbReference>
<dbReference type="InterPro" id="IPR001867">
    <property type="entry name" value="OmpR/PhoB-type_DNA-bd"/>
</dbReference>
<evidence type="ECO:0000313" key="4">
    <source>
        <dbReference type="EMBL" id="MCL6697640.1"/>
    </source>
</evidence>
<dbReference type="SUPFAM" id="SSF48452">
    <property type="entry name" value="TPR-like"/>
    <property type="match status" value="1"/>
</dbReference>
<evidence type="ECO:0000256" key="1">
    <source>
        <dbReference type="ARBA" id="ARBA00023125"/>
    </source>
</evidence>
<feature type="domain" description="OmpR/PhoB-type" evidence="3">
    <location>
        <begin position="8"/>
        <end position="104"/>
    </location>
</feature>
<dbReference type="InterPro" id="IPR011990">
    <property type="entry name" value="TPR-like_helical_dom_sf"/>
</dbReference>
<dbReference type="RefSeq" id="WP_249903001.1">
    <property type="nucleotide sequence ID" value="NZ_JAMGBA010000001.1"/>
</dbReference>
<dbReference type="Gene3D" id="1.10.10.10">
    <property type="entry name" value="Winged helix-like DNA-binding domain superfamily/Winged helix DNA-binding domain"/>
    <property type="match status" value="1"/>
</dbReference>
<dbReference type="PROSITE" id="PS51755">
    <property type="entry name" value="OMPR_PHOB"/>
    <property type="match status" value="1"/>
</dbReference>
<protein>
    <submittedName>
        <fullName evidence="4">Winged helix-turn-helix domain-containing protein</fullName>
    </submittedName>
</protein>
<reference evidence="4 5" key="1">
    <citation type="submission" date="2022-05" db="EMBL/GenBank/DDBJ databases">
        <authorList>
            <person name="Jo J.-H."/>
            <person name="Im W.-T."/>
        </authorList>
    </citation>
    <scope>NUCLEOTIDE SEQUENCE [LARGE SCALE GENOMIC DNA]</scope>
    <source>
        <strain evidence="4 5">NSE70-1</strain>
    </source>
</reference>
<dbReference type="Proteomes" id="UP001203410">
    <property type="component" value="Unassembled WGS sequence"/>
</dbReference>
<evidence type="ECO:0000259" key="3">
    <source>
        <dbReference type="PROSITE" id="PS51755"/>
    </source>
</evidence>
<name>A0ABT0RRK2_9SPHN</name>
<dbReference type="SMART" id="SM00862">
    <property type="entry name" value="Trans_reg_C"/>
    <property type="match status" value="1"/>
</dbReference>
<comment type="caution">
    <text evidence="4">The sequence shown here is derived from an EMBL/GenBank/DDBJ whole genome shotgun (WGS) entry which is preliminary data.</text>
</comment>
<dbReference type="InterPro" id="IPR036388">
    <property type="entry name" value="WH-like_DNA-bd_sf"/>
</dbReference>
<keyword evidence="1 2" id="KW-0238">DNA-binding</keyword>
<sequence length="608" mass="67453">MAIDLGKEPPLHVGGASIDPVSREAKYAGGLERLQPQTLKVLIALTRRRNEVVTRTELVESCWDAKFVGDDVINRSILMLRQFAERAGGFTIETVPKTGYRLVEDEVGHGPISRRWVAAAVAILLLAAAAIAIWRPWAGTDVTTVAVTAADGSKLSTELSQSLLTRLGSLQAAKTNRMRLFELDRQSGGKADLIFEVGGTTNEHVTEANIVLLSGKDRSVLWSKDFNQPPAKLADLEQTVAFTTGRVLDCALEGRSAEGRQLPGDSFKLYLNGCAILADAYRVDPKRVIPIFTQVVQQAPKFASGWGKLVLAEAQFVNVEIIFFDRRPAIPVEQHIAQARKLDPHIPEAYVAEFLMLPISSFDERLKLIDKASGVHPNNPDLLTIRSEFFLTVGRLNEAVEAARRAFEYDPLTPGLGNNLIQTLAYSGQTEVAAGELKRAEQRWPGTLTLRDARFRFHLRYGDPRIALQIVRSEGISQEFEEFLVARIDPTPQNIENAVNAVRQRGTTTAKSINDLTQLLAQFGREDEAYDLIMGWKRTDQAGAMSGMLFRPTTKKFRSNPRFMRVAQHLGLLAHWQKSGKWPDFCADPDLPYDCKAEAAKLAKERTS</sequence>
<dbReference type="Pfam" id="PF00486">
    <property type="entry name" value="Trans_reg_C"/>
    <property type="match status" value="1"/>
</dbReference>
<keyword evidence="5" id="KW-1185">Reference proteome</keyword>